<evidence type="ECO:0000313" key="3">
    <source>
        <dbReference type="Proteomes" id="UP001281410"/>
    </source>
</evidence>
<sequence length="120" mass="12597">MENTKVGVGLVIRNHSGVVMAAGLQYINASFSLMIAEAVAVLCGIDLAVEKGMLPIVIETDALSVVNLIRAGCPISSDIGMMIGDVIARLQNIIGSKVVFVSRTANYVAHILSKMALILS</sequence>
<protein>
    <recommendedName>
        <fullName evidence="1">RNase H type-1 domain-containing protein</fullName>
    </recommendedName>
</protein>
<dbReference type="InterPro" id="IPR012337">
    <property type="entry name" value="RNaseH-like_sf"/>
</dbReference>
<dbReference type="InterPro" id="IPR052929">
    <property type="entry name" value="RNase_H-like_EbsB-rel"/>
</dbReference>
<reference evidence="2" key="1">
    <citation type="journal article" date="2023" name="Plant J.">
        <title>Genome sequences and population genomics provide insights into the demographic history, inbreeding, and mutation load of two 'living fossil' tree species of Dipteronia.</title>
        <authorList>
            <person name="Feng Y."/>
            <person name="Comes H.P."/>
            <person name="Chen J."/>
            <person name="Zhu S."/>
            <person name="Lu R."/>
            <person name="Zhang X."/>
            <person name="Li P."/>
            <person name="Qiu J."/>
            <person name="Olsen K.M."/>
            <person name="Qiu Y."/>
        </authorList>
    </citation>
    <scope>NUCLEOTIDE SEQUENCE</scope>
    <source>
        <strain evidence="2">NBL</strain>
    </source>
</reference>
<dbReference type="InterPro" id="IPR036397">
    <property type="entry name" value="RNaseH_sf"/>
</dbReference>
<dbReference type="Pfam" id="PF13456">
    <property type="entry name" value="RVT_3"/>
    <property type="match status" value="1"/>
</dbReference>
<dbReference type="PANTHER" id="PTHR47074">
    <property type="entry name" value="BNAC02G40300D PROTEIN"/>
    <property type="match status" value="1"/>
</dbReference>
<dbReference type="Proteomes" id="UP001281410">
    <property type="component" value="Unassembled WGS sequence"/>
</dbReference>
<feature type="domain" description="RNase H type-1" evidence="1">
    <location>
        <begin position="4"/>
        <end position="116"/>
    </location>
</feature>
<dbReference type="Gene3D" id="3.30.420.10">
    <property type="entry name" value="Ribonuclease H-like superfamily/Ribonuclease H"/>
    <property type="match status" value="1"/>
</dbReference>
<dbReference type="InterPro" id="IPR002156">
    <property type="entry name" value="RNaseH_domain"/>
</dbReference>
<comment type="caution">
    <text evidence="2">The sequence shown here is derived from an EMBL/GenBank/DDBJ whole genome shotgun (WGS) entry which is preliminary data.</text>
</comment>
<dbReference type="CDD" id="cd06222">
    <property type="entry name" value="RNase_H_like"/>
    <property type="match status" value="1"/>
</dbReference>
<dbReference type="EMBL" id="JANJYJ010000009">
    <property type="protein sequence ID" value="KAK3189303.1"/>
    <property type="molecule type" value="Genomic_DNA"/>
</dbReference>
<accession>A0AAD9ZRI3</accession>
<dbReference type="GO" id="GO:0003676">
    <property type="term" value="F:nucleic acid binding"/>
    <property type="evidence" value="ECO:0007669"/>
    <property type="project" value="InterPro"/>
</dbReference>
<organism evidence="2 3">
    <name type="scientific">Dipteronia sinensis</name>
    <dbReference type="NCBI Taxonomy" id="43782"/>
    <lineage>
        <taxon>Eukaryota</taxon>
        <taxon>Viridiplantae</taxon>
        <taxon>Streptophyta</taxon>
        <taxon>Embryophyta</taxon>
        <taxon>Tracheophyta</taxon>
        <taxon>Spermatophyta</taxon>
        <taxon>Magnoliopsida</taxon>
        <taxon>eudicotyledons</taxon>
        <taxon>Gunneridae</taxon>
        <taxon>Pentapetalae</taxon>
        <taxon>rosids</taxon>
        <taxon>malvids</taxon>
        <taxon>Sapindales</taxon>
        <taxon>Sapindaceae</taxon>
        <taxon>Hippocastanoideae</taxon>
        <taxon>Acereae</taxon>
        <taxon>Dipteronia</taxon>
    </lineage>
</organism>
<gene>
    <name evidence="2" type="ORF">Dsin_028864</name>
</gene>
<keyword evidence="3" id="KW-1185">Reference proteome</keyword>
<dbReference type="AlphaFoldDB" id="A0AAD9ZRI3"/>
<evidence type="ECO:0000259" key="1">
    <source>
        <dbReference type="Pfam" id="PF13456"/>
    </source>
</evidence>
<dbReference type="SUPFAM" id="SSF53098">
    <property type="entry name" value="Ribonuclease H-like"/>
    <property type="match status" value="1"/>
</dbReference>
<name>A0AAD9ZRI3_9ROSI</name>
<evidence type="ECO:0000313" key="2">
    <source>
        <dbReference type="EMBL" id="KAK3189303.1"/>
    </source>
</evidence>
<dbReference type="PANTHER" id="PTHR47074:SF79">
    <property type="entry name" value="PUTATIVE-RELATED"/>
    <property type="match status" value="1"/>
</dbReference>
<dbReference type="GO" id="GO:0004523">
    <property type="term" value="F:RNA-DNA hybrid ribonuclease activity"/>
    <property type="evidence" value="ECO:0007669"/>
    <property type="project" value="InterPro"/>
</dbReference>
<dbReference type="InterPro" id="IPR044730">
    <property type="entry name" value="RNase_H-like_dom_plant"/>
</dbReference>
<proteinExistence type="predicted"/>